<dbReference type="Proteomes" id="UP000242915">
    <property type="component" value="Unassembled WGS sequence"/>
</dbReference>
<protein>
    <submittedName>
        <fullName evidence="1">Peptide-methionine (S)-S-oxide reductase</fullName>
    </submittedName>
</protein>
<proteinExistence type="predicted"/>
<evidence type="ECO:0000313" key="1">
    <source>
        <dbReference type="EMBL" id="SNS76093.1"/>
    </source>
</evidence>
<organism evidence="1 2">
    <name type="scientific">Pseudomonas segetis</name>
    <dbReference type="NCBI Taxonomy" id="298908"/>
    <lineage>
        <taxon>Bacteria</taxon>
        <taxon>Pseudomonadati</taxon>
        <taxon>Pseudomonadota</taxon>
        <taxon>Gammaproteobacteria</taxon>
        <taxon>Pseudomonadales</taxon>
        <taxon>Pseudomonadaceae</taxon>
        <taxon>Pseudomonas</taxon>
    </lineage>
</organism>
<dbReference type="EMBL" id="FZOG01000004">
    <property type="protein sequence ID" value="SNS76093.1"/>
    <property type="molecule type" value="Genomic_DNA"/>
</dbReference>
<accession>A0A239H5K6</accession>
<gene>
    <name evidence="1" type="ORF">SAMN05216255_3283</name>
</gene>
<reference evidence="2" key="1">
    <citation type="submission" date="2017-06" db="EMBL/GenBank/DDBJ databases">
        <authorList>
            <person name="Varghese N."/>
            <person name="Submissions S."/>
        </authorList>
    </citation>
    <scope>NUCLEOTIDE SEQUENCE [LARGE SCALE GENOMIC DNA]</scope>
    <source>
        <strain evidence="2">CIP 108523</strain>
    </source>
</reference>
<name>A0A239H5K6_9PSED</name>
<dbReference type="AlphaFoldDB" id="A0A239H5K6"/>
<sequence>MDDQRIQLINKIPLGASKAKAFGRTYSISRSDFNAGQSIKVYAEELGGTDFISFNYYITANTALLKPCEMPQEKVMSFLRELELITPSS</sequence>
<keyword evidence="2" id="KW-1185">Reference proteome</keyword>
<dbReference type="RefSeq" id="WP_089360549.1">
    <property type="nucleotide sequence ID" value="NZ_FZOG01000004.1"/>
</dbReference>
<evidence type="ECO:0000313" key="2">
    <source>
        <dbReference type="Proteomes" id="UP000242915"/>
    </source>
</evidence>